<sequence length="203" mass="22296">MERSGRETGTRQARLAWLTDELSRRPAEEIVDYGAWWKTAQGRGCTVDLYAAYCFVFGRGSLDGFEYFVNWLISLGRDPGPGRRRPVARARRVQAAVVVVRTVQGREPPPVMETRNRPCQAVTTITRAVMASRGTVRCHRTADRGASGRRVTSSRMPIQAAWSSANTPTRPNSVNHVPSPDRRIAPSIQPPPGAVVSITGSVA</sequence>
<gene>
    <name evidence="3" type="ORF">ACFQ08_13965</name>
</gene>
<dbReference type="EMBL" id="JBHTHX010000406">
    <property type="protein sequence ID" value="MFD0885656.1"/>
    <property type="molecule type" value="Genomic_DNA"/>
</dbReference>
<name>A0ABW3DP54_9ACTN</name>
<dbReference type="Pfam" id="PF14024">
    <property type="entry name" value="DUF4240"/>
    <property type="match status" value="1"/>
</dbReference>
<evidence type="ECO:0000313" key="4">
    <source>
        <dbReference type="Proteomes" id="UP001597024"/>
    </source>
</evidence>
<keyword evidence="4" id="KW-1185">Reference proteome</keyword>
<evidence type="ECO:0000256" key="1">
    <source>
        <dbReference type="SAM" id="MobiDB-lite"/>
    </source>
</evidence>
<accession>A0ABW3DP54</accession>
<feature type="compositionally biased region" description="Polar residues" evidence="1">
    <location>
        <begin position="161"/>
        <end position="176"/>
    </location>
</feature>
<comment type="caution">
    <text evidence="3">The sequence shown here is derived from an EMBL/GenBank/DDBJ whole genome shotgun (WGS) entry which is preliminary data.</text>
</comment>
<evidence type="ECO:0000259" key="2">
    <source>
        <dbReference type="Pfam" id="PF14024"/>
    </source>
</evidence>
<dbReference type="Proteomes" id="UP001597024">
    <property type="component" value="Unassembled WGS sequence"/>
</dbReference>
<proteinExistence type="predicted"/>
<dbReference type="InterPro" id="IPR025334">
    <property type="entry name" value="DUF4240"/>
</dbReference>
<protein>
    <submittedName>
        <fullName evidence="3">DUF4240 domain-containing protein</fullName>
    </submittedName>
</protein>
<reference evidence="4" key="1">
    <citation type="journal article" date="2019" name="Int. J. Syst. Evol. Microbiol.">
        <title>The Global Catalogue of Microorganisms (GCM) 10K type strain sequencing project: providing services to taxonomists for standard genome sequencing and annotation.</title>
        <authorList>
            <consortium name="The Broad Institute Genomics Platform"/>
            <consortium name="The Broad Institute Genome Sequencing Center for Infectious Disease"/>
            <person name="Wu L."/>
            <person name="Ma J."/>
        </authorList>
    </citation>
    <scope>NUCLEOTIDE SEQUENCE [LARGE SCALE GENOMIC DNA]</scope>
    <source>
        <strain evidence="4">CCUG 62974</strain>
    </source>
</reference>
<feature type="region of interest" description="Disordered" evidence="1">
    <location>
        <begin position="161"/>
        <end position="192"/>
    </location>
</feature>
<feature type="domain" description="DUF4240" evidence="2">
    <location>
        <begin position="8"/>
        <end position="78"/>
    </location>
</feature>
<evidence type="ECO:0000313" key="3">
    <source>
        <dbReference type="EMBL" id="MFD0885656.1"/>
    </source>
</evidence>
<organism evidence="3 4">
    <name type="scientific">Streptosporangium algeriense</name>
    <dbReference type="NCBI Taxonomy" id="1682748"/>
    <lineage>
        <taxon>Bacteria</taxon>
        <taxon>Bacillati</taxon>
        <taxon>Actinomycetota</taxon>
        <taxon>Actinomycetes</taxon>
        <taxon>Streptosporangiales</taxon>
        <taxon>Streptosporangiaceae</taxon>
        <taxon>Streptosporangium</taxon>
    </lineage>
</organism>